<dbReference type="AlphaFoldDB" id="A0A5B8VQP0"/>
<dbReference type="RefSeq" id="WP_146787321.1">
    <property type="nucleotide sequence ID" value="NZ_CP042434.1"/>
</dbReference>
<name>A0A5B8VQP0_9BACT</name>
<dbReference type="EMBL" id="CP042434">
    <property type="protein sequence ID" value="QEC73937.1"/>
    <property type="molecule type" value="Genomic_DNA"/>
</dbReference>
<protein>
    <submittedName>
        <fullName evidence="1">Uncharacterized protein</fullName>
    </submittedName>
</protein>
<reference evidence="1 2" key="1">
    <citation type="journal article" date="2017" name="Int. J. Syst. Evol. Microbiol.">
        <title>Arachidicoccus ginsenosidivorans sp. nov., with ginsenoside-converting activity isolated from ginseng cultivating soil.</title>
        <authorList>
            <person name="Siddiqi M.Z."/>
            <person name="Aslam Z."/>
            <person name="Im W.T."/>
        </authorList>
    </citation>
    <scope>NUCLEOTIDE SEQUENCE [LARGE SCALE GENOMIC DNA]</scope>
    <source>
        <strain evidence="1 2">Gsoil 809</strain>
    </source>
</reference>
<evidence type="ECO:0000313" key="2">
    <source>
        <dbReference type="Proteomes" id="UP000321291"/>
    </source>
</evidence>
<sequence>MSKDSISMVYMIVYRIRGKQFIYGTGGFTSSLFKPKYYKLHQDVHERYIKETQSFPAQGHALVPITLKIINAVSKDCKKTYLDFLLSTRPACLALPAQDLKQILDTWVIYPDEITELMDYCMRDSKKAVLDVREGFIEKYRLYDIGISMQAMLSFYDSGILQEL</sequence>
<organism evidence="1 2">
    <name type="scientific">Arachidicoccus ginsenosidivorans</name>
    <dbReference type="NCBI Taxonomy" id="496057"/>
    <lineage>
        <taxon>Bacteria</taxon>
        <taxon>Pseudomonadati</taxon>
        <taxon>Bacteroidota</taxon>
        <taxon>Chitinophagia</taxon>
        <taxon>Chitinophagales</taxon>
        <taxon>Chitinophagaceae</taxon>
        <taxon>Arachidicoccus</taxon>
    </lineage>
</organism>
<proteinExistence type="predicted"/>
<gene>
    <name evidence="1" type="ORF">FSB73_21980</name>
</gene>
<evidence type="ECO:0000313" key="1">
    <source>
        <dbReference type="EMBL" id="QEC73937.1"/>
    </source>
</evidence>
<keyword evidence="2" id="KW-1185">Reference proteome</keyword>
<dbReference type="KEGG" id="agi:FSB73_21980"/>
<dbReference type="Proteomes" id="UP000321291">
    <property type="component" value="Chromosome"/>
</dbReference>
<accession>A0A5B8VQP0</accession>